<evidence type="ECO:0000256" key="9">
    <source>
        <dbReference type="ARBA" id="ARBA00048317"/>
    </source>
</evidence>
<evidence type="ECO:0000256" key="4">
    <source>
        <dbReference type="ARBA" id="ARBA00022729"/>
    </source>
</evidence>
<name>A0ABQ9J632_9CUCU</name>
<comment type="catalytic activity">
    <reaction evidence="9">
        <text>L-seryl-[protein] + UDP-N-acetyl-alpha-D-glucosamine = 3-O-(N-acetyl-beta-D-glucosaminyl)-L-seryl-[protein] + UDP + H(+)</text>
        <dbReference type="Rhea" id="RHEA:48904"/>
        <dbReference type="Rhea" id="RHEA-COMP:9863"/>
        <dbReference type="Rhea" id="RHEA-COMP:12251"/>
        <dbReference type="ChEBI" id="CHEBI:15378"/>
        <dbReference type="ChEBI" id="CHEBI:29999"/>
        <dbReference type="ChEBI" id="CHEBI:57705"/>
        <dbReference type="ChEBI" id="CHEBI:58223"/>
        <dbReference type="ChEBI" id="CHEBI:90838"/>
        <dbReference type="EC" id="2.4.1.255"/>
    </reaction>
</comment>
<evidence type="ECO:0000256" key="6">
    <source>
        <dbReference type="ARBA" id="ARBA00023180"/>
    </source>
</evidence>
<feature type="signal peptide" evidence="11">
    <location>
        <begin position="1"/>
        <end position="16"/>
    </location>
</feature>
<dbReference type="InterPro" id="IPR049625">
    <property type="entry name" value="Glyco_transf_61_cat"/>
</dbReference>
<feature type="domain" description="Glycosyltransferase 61 catalytic" evidence="12">
    <location>
        <begin position="283"/>
        <end position="401"/>
    </location>
</feature>
<dbReference type="Pfam" id="PF04577">
    <property type="entry name" value="Glyco_transf_61"/>
    <property type="match status" value="1"/>
</dbReference>
<dbReference type="PANTHER" id="PTHR20961">
    <property type="entry name" value="GLYCOSYLTRANSFERASE"/>
    <property type="match status" value="1"/>
</dbReference>
<evidence type="ECO:0000256" key="3">
    <source>
        <dbReference type="ARBA" id="ARBA00022679"/>
    </source>
</evidence>
<evidence type="ECO:0000256" key="5">
    <source>
        <dbReference type="ARBA" id="ARBA00022824"/>
    </source>
</evidence>
<sequence length="492" mass="58088">MYIVFLVVLQMFQVMCNNYSFINLPEDHLPYYFSNFPNIAETCMNDIDCPYKEHVNNHKCWGYEYGCKWKKQYSIPACPGDHKGWVKTKFAQQMTFYTQADFGFIKQQLQEMQVLCEPLFPNDSSLECSEHLRFCRGRNIMLNFTKLINREEPIRYKMDVLNNGDIGDKQTDHLSPLQSWGPEMRYFTRLKHRPIVQGDCDIIIEKPTFIMKIDATVNMYHHFCDFLNLYASLHVNASQYDAFSTDVHIMIWETYTYHSAFHDTWEAFTDHPIWDLKTFRGKTVCFKNVVFPLLPRMIFGLYYNTPIIYGCQGSGLFEAFSKHILHRLKIPIHKREDQRIHITFLSRKTMYRRVLNEDKLLEAIKENDNYLLEISRNSDVFIGIHGAGLTHLLFLPEWAAVFELYNCEDASCYFDLARLKGVKYITWEDNQKLTTFEDESYDGGAHAKFANYSFDVEEFIRLVEKAAKHVKNHKKFQEYVGSSINHAKHDEL</sequence>
<evidence type="ECO:0000313" key="14">
    <source>
        <dbReference type="Proteomes" id="UP001162164"/>
    </source>
</evidence>
<dbReference type="InterPro" id="IPR007657">
    <property type="entry name" value="Glycosyltransferase_61"/>
</dbReference>
<dbReference type="EMBL" id="JAPWTJ010001145">
    <property type="protein sequence ID" value="KAJ8973594.1"/>
    <property type="molecule type" value="Genomic_DNA"/>
</dbReference>
<evidence type="ECO:0000259" key="12">
    <source>
        <dbReference type="Pfam" id="PF04577"/>
    </source>
</evidence>
<organism evidence="13 14">
    <name type="scientific">Molorchus minor</name>
    <dbReference type="NCBI Taxonomy" id="1323400"/>
    <lineage>
        <taxon>Eukaryota</taxon>
        <taxon>Metazoa</taxon>
        <taxon>Ecdysozoa</taxon>
        <taxon>Arthropoda</taxon>
        <taxon>Hexapoda</taxon>
        <taxon>Insecta</taxon>
        <taxon>Pterygota</taxon>
        <taxon>Neoptera</taxon>
        <taxon>Endopterygota</taxon>
        <taxon>Coleoptera</taxon>
        <taxon>Polyphaga</taxon>
        <taxon>Cucujiformia</taxon>
        <taxon>Chrysomeloidea</taxon>
        <taxon>Cerambycidae</taxon>
        <taxon>Lamiinae</taxon>
        <taxon>Monochamini</taxon>
        <taxon>Molorchus</taxon>
    </lineage>
</organism>
<evidence type="ECO:0000256" key="2">
    <source>
        <dbReference type="ARBA" id="ARBA00022676"/>
    </source>
</evidence>
<accession>A0ABQ9J632</accession>
<dbReference type="EC" id="2.4.1.255" evidence="1"/>
<keyword evidence="2" id="KW-0328">Glycosyltransferase</keyword>
<feature type="chain" id="PRO_5045598258" description="EGF domain-specific O-linked N-acetylglucosamine transferase" evidence="11">
    <location>
        <begin position="17"/>
        <end position="492"/>
    </location>
</feature>
<evidence type="ECO:0000256" key="11">
    <source>
        <dbReference type="SAM" id="SignalP"/>
    </source>
</evidence>
<evidence type="ECO:0000256" key="1">
    <source>
        <dbReference type="ARBA" id="ARBA00011970"/>
    </source>
</evidence>
<proteinExistence type="predicted"/>
<dbReference type="PANTHER" id="PTHR20961:SF148">
    <property type="entry name" value="EGF DOMAIN-SPECIFIC O-LINKED N-ACETYLGLUCOSAMINE TRANSFERASE"/>
    <property type="match status" value="1"/>
</dbReference>
<keyword evidence="6" id="KW-0325">Glycoprotein</keyword>
<keyword evidence="4 11" id="KW-0732">Signal</keyword>
<protein>
    <recommendedName>
        <fullName evidence="7">EGF domain-specific O-linked N-acetylglucosamine transferase</fullName>
        <ecNumber evidence="1">2.4.1.255</ecNumber>
    </recommendedName>
    <alternativeName>
        <fullName evidence="8">Extracellular O-linked N-acetylglucosamine transferase</fullName>
    </alternativeName>
</protein>
<keyword evidence="5" id="KW-0256">Endoplasmic reticulum</keyword>
<keyword evidence="3" id="KW-0808">Transferase</keyword>
<comment type="catalytic activity">
    <reaction evidence="10">
        <text>L-threonyl-[protein] + UDP-N-acetyl-alpha-D-glucosamine = 3-O-(N-acetyl-beta-D-glucosaminyl)-L-threonyl-[protein] + UDP + H(+)</text>
        <dbReference type="Rhea" id="RHEA:48908"/>
        <dbReference type="Rhea" id="RHEA-COMP:11060"/>
        <dbReference type="Rhea" id="RHEA-COMP:12252"/>
        <dbReference type="ChEBI" id="CHEBI:15378"/>
        <dbReference type="ChEBI" id="CHEBI:30013"/>
        <dbReference type="ChEBI" id="CHEBI:57705"/>
        <dbReference type="ChEBI" id="CHEBI:58223"/>
        <dbReference type="ChEBI" id="CHEBI:90840"/>
        <dbReference type="EC" id="2.4.1.255"/>
    </reaction>
</comment>
<dbReference type="Proteomes" id="UP001162164">
    <property type="component" value="Unassembled WGS sequence"/>
</dbReference>
<gene>
    <name evidence="13" type="ORF">NQ317_010031</name>
</gene>
<comment type="caution">
    <text evidence="13">The sequence shown here is derived from an EMBL/GenBank/DDBJ whole genome shotgun (WGS) entry which is preliminary data.</text>
</comment>
<reference evidence="13" key="1">
    <citation type="journal article" date="2023" name="Insect Mol. Biol.">
        <title>Genome sequencing provides insights into the evolution of gene families encoding plant cell wall-degrading enzymes in longhorned beetles.</title>
        <authorList>
            <person name="Shin N.R."/>
            <person name="Okamura Y."/>
            <person name="Kirsch R."/>
            <person name="Pauchet Y."/>
        </authorList>
    </citation>
    <scope>NUCLEOTIDE SEQUENCE</scope>
    <source>
        <strain evidence="13">MMC_N1</strain>
    </source>
</reference>
<evidence type="ECO:0000256" key="7">
    <source>
        <dbReference type="ARBA" id="ARBA00040944"/>
    </source>
</evidence>
<evidence type="ECO:0000256" key="10">
    <source>
        <dbReference type="ARBA" id="ARBA00049432"/>
    </source>
</evidence>
<keyword evidence="14" id="KW-1185">Reference proteome</keyword>
<evidence type="ECO:0000313" key="13">
    <source>
        <dbReference type="EMBL" id="KAJ8973594.1"/>
    </source>
</evidence>
<evidence type="ECO:0000256" key="8">
    <source>
        <dbReference type="ARBA" id="ARBA00042574"/>
    </source>
</evidence>